<sequence>MKTLTLAGLGAVVLLGLTGCGAGEAAPDESLPNPGEEGGRVTAMASVTKTLYYEGKCSWLKCANGNNATGACGYGCSDTRLGFARDSAQRLSCGQSVRVVANGKSVYATVWDHSCCNMFEGTDALLKSLAIPHGDGTCAGKGNFTYGYGQASATFHY</sequence>
<keyword evidence="3" id="KW-1185">Reference proteome</keyword>
<dbReference type="AlphaFoldDB" id="A0A250IR59"/>
<dbReference type="PROSITE" id="PS51257">
    <property type="entry name" value="PROKAR_LIPOPROTEIN"/>
    <property type="match status" value="1"/>
</dbReference>
<accession>A0A250IR59</accession>
<evidence type="ECO:0000256" key="1">
    <source>
        <dbReference type="SAM" id="SignalP"/>
    </source>
</evidence>
<proteinExistence type="predicted"/>
<dbReference type="Proteomes" id="UP000217289">
    <property type="component" value="Chromosome"/>
</dbReference>
<gene>
    <name evidence="2" type="ORF">MEBOL_007715</name>
</gene>
<feature type="signal peptide" evidence="1">
    <location>
        <begin position="1"/>
        <end position="25"/>
    </location>
</feature>
<evidence type="ECO:0000313" key="3">
    <source>
        <dbReference type="Proteomes" id="UP000217289"/>
    </source>
</evidence>
<reference evidence="2 3" key="1">
    <citation type="submission" date="2017-06" db="EMBL/GenBank/DDBJ databases">
        <authorList>
            <person name="Kim H.J."/>
            <person name="Triplett B.A."/>
        </authorList>
    </citation>
    <scope>NUCLEOTIDE SEQUENCE [LARGE SCALE GENOMIC DNA]</scope>
    <source>
        <strain evidence="2 3">DSM 14713</strain>
    </source>
</reference>
<evidence type="ECO:0000313" key="2">
    <source>
        <dbReference type="EMBL" id="ATB34214.1"/>
    </source>
</evidence>
<feature type="chain" id="PRO_5012874318" description="Lipoprotein" evidence="1">
    <location>
        <begin position="26"/>
        <end position="157"/>
    </location>
</feature>
<dbReference type="EMBL" id="CP022163">
    <property type="protein sequence ID" value="ATB34214.1"/>
    <property type="molecule type" value="Genomic_DNA"/>
</dbReference>
<dbReference type="RefSeq" id="WP_095982149.1">
    <property type="nucleotide sequence ID" value="NZ_CP022163.1"/>
</dbReference>
<name>A0A250IR59_9BACT</name>
<dbReference type="KEGG" id="mbd:MEBOL_007715"/>
<dbReference type="OrthoDB" id="9901455at2"/>
<evidence type="ECO:0008006" key="4">
    <source>
        <dbReference type="Google" id="ProtNLM"/>
    </source>
</evidence>
<organism evidence="2 3">
    <name type="scientific">Melittangium boletus DSM 14713</name>
    <dbReference type="NCBI Taxonomy" id="1294270"/>
    <lineage>
        <taxon>Bacteria</taxon>
        <taxon>Pseudomonadati</taxon>
        <taxon>Myxococcota</taxon>
        <taxon>Myxococcia</taxon>
        <taxon>Myxococcales</taxon>
        <taxon>Cystobacterineae</taxon>
        <taxon>Archangiaceae</taxon>
        <taxon>Melittangium</taxon>
    </lineage>
</organism>
<keyword evidence="1" id="KW-0732">Signal</keyword>
<protein>
    <recommendedName>
        <fullName evidence="4">Lipoprotein</fullName>
    </recommendedName>
</protein>